<dbReference type="SUPFAM" id="SSF56317">
    <property type="entry name" value="Carbon-nitrogen hydrolase"/>
    <property type="match status" value="1"/>
</dbReference>
<evidence type="ECO:0000259" key="1">
    <source>
        <dbReference type="PROSITE" id="PS50263"/>
    </source>
</evidence>
<dbReference type="PANTHER" id="PTHR23088">
    <property type="entry name" value="NITRILASE-RELATED"/>
    <property type="match status" value="1"/>
</dbReference>
<dbReference type="Gene3D" id="3.60.110.10">
    <property type="entry name" value="Carbon-nitrogen hydrolase"/>
    <property type="match status" value="1"/>
</dbReference>
<proteinExistence type="predicted"/>
<dbReference type="PANTHER" id="PTHR23088:SF27">
    <property type="entry name" value="DEAMINATED GLUTATHIONE AMIDASE"/>
    <property type="match status" value="1"/>
</dbReference>
<dbReference type="InterPro" id="IPR036526">
    <property type="entry name" value="C-N_Hydrolase_sf"/>
</dbReference>
<dbReference type="Pfam" id="PF00795">
    <property type="entry name" value="CN_hydrolase"/>
    <property type="match status" value="1"/>
</dbReference>
<sequence>MLIAAAQFSPKPGKFEYNLKKHIEFIEKAGEIGASLILFPELSISGYTYDKSILEDSISFFNEIQSELLKLSRKYNLAIVGGVPRKVLSEVRNSVFVIKKKKEILFYDKTHLFRGEKDVFSPGERFLVFKFQGVRFGILICYEIGFPEISRILALNGAQVLLAPFAFSKERKNIYEIATRARALENGAFLVTSSTSGKGLMDFIGSSRIVGPDGNVITQSKRKEELIYADLDVSKLDFFRYKEEGISHAYFLNRNKELYKDVIR</sequence>
<comment type="caution">
    <text evidence="2">The sequence shown here is derived from an EMBL/GenBank/DDBJ whole genome shotgun (WGS) entry which is preliminary data.</text>
</comment>
<dbReference type="AlphaFoldDB" id="A0A841GEY0"/>
<dbReference type="PROSITE" id="PS50263">
    <property type="entry name" value="CN_HYDROLASE"/>
    <property type="match status" value="1"/>
</dbReference>
<organism evidence="2 3">
    <name type="scientific">Thermosipho japonicus</name>
    <dbReference type="NCBI Taxonomy" id="90323"/>
    <lineage>
        <taxon>Bacteria</taxon>
        <taxon>Thermotogati</taxon>
        <taxon>Thermotogota</taxon>
        <taxon>Thermotogae</taxon>
        <taxon>Thermotogales</taxon>
        <taxon>Fervidobacteriaceae</taxon>
        <taxon>Thermosipho</taxon>
    </lineage>
</organism>
<evidence type="ECO:0000313" key="2">
    <source>
        <dbReference type="EMBL" id="MBB6062122.1"/>
    </source>
</evidence>
<keyword evidence="2" id="KW-0378">Hydrolase</keyword>
<gene>
    <name evidence="2" type="ORF">HNP65_000544</name>
</gene>
<accession>A0A841GEY0</accession>
<evidence type="ECO:0000313" key="3">
    <source>
        <dbReference type="Proteomes" id="UP000555828"/>
    </source>
</evidence>
<feature type="domain" description="CN hydrolase" evidence="1">
    <location>
        <begin position="1"/>
        <end position="233"/>
    </location>
</feature>
<dbReference type="CDD" id="cd07197">
    <property type="entry name" value="nitrilase"/>
    <property type="match status" value="1"/>
</dbReference>
<protein>
    <submittedName>
        <fullName evidence="2">Putative amidohydrolase</fullName>
    </submittedName>
</protein>
<keyword evidence="3" id="KW-1185">Reference proteome</keyword>
<dbReference type="EMBL" id="JACHEX010000001">
    <property type="protein sequence ID" value="MBB6062122.1"/>
    <property type="molecule type" value="Genomic_DNA"/>
</dbReference>
<dbReference type="GO" id="GO:0016787">
    <property type="term" value="F:hydrolase activity"/>
    <property type="evidence" value="ECO:0007669"/>
    <property type="project" value="UniProtKB-KW"/>
</dbReference>
<dbReference type="InterPro" id="IPR003010">
    <property type="entry name" value="C-N_Hydrolase"/>
</dbReference>
<dbReference type="RefSeq" id="WP_184618842.1">
    <property type="nucleotide sequence ID" value="NZ_JACHEX010000001.1"/>
</dbReference>
<name>A0A841GEY0_9BACT</name>
<reference evidence="2 3" key="1">
    <citation type="submission" date="2020-08" db="EMBL/GenBank/DDBJ databases">
        <title>Genomic Encyclopedia of Type Strains, Phase IV (KMG-IV): sequencing the most valuable type-strain genomes for metagenomic binning, comparative biology and taxonomic classification.</title>
        <authorList>
            <person name="Goeker M."/>
        </authorList>
    </citation>
    <scope>NUCLEOTIDE SEQUENCE [LARGE SCALE GENOMIC DNA]</scope>
    <source>
        <strain evidence="2 3">DSM 13481</strain>
    </source>
</reference>
<dbReference type="Proteomes" id="UP000555828">
    <property type="component" value="Unassembled WGS sequence"/>
</dbReference>